<dbReference type="RefSeq" id="WP_118767918.1">
    <property type="nucleotide sequence ID" value="NZ_QWKP01000211.1"/>
</dbReference>
<accession>A0A413RJF8</accession>
<dbReference type="OrthoDB" id="4290974at2"/>
<evidence type="ECO:0000313" key="1">
    <source>
        <dbReference type="EMBL" id="RHA38725.1"/>
    </source>
</evidence>
<organism evidence="1 2">
    <name type="scientific">Cellulomonas rhizosphaerae</name>
    <dbReference type="NCBI Taxonomy" id="2293719"/>
    <lineage>
        <taxon>Bacteria</taxon>
        <taxon>Bacillati</taxon>
        <taxon>Actinomycetota</taxon>
        <taxon>Actinomycetes</taxon>
        <taxon>Micrococcales</taxon>
        <taxon>Cellulomonadaceae</taxon>
        <taxon>Cellulomonas</taxon>
    </lineage>
</organism>
<evidence type="ECO:0000313" key="2">
    <source>
        <dbReference type="Proteomes" id="UP000283374"/>
    </source>
</evidence>
<dbReference type="Pfam" id="PF19730">
    <property type="entry name" value="DUF6221"/>
    <property type="match status" value="1"/>
</dbReference>
<gene>
    <name evidence="1" type="ORF">D1825_13405</name>
</gene>
<protein>
    <submittedName>
        <fullName evidence="1">Uncharacterized protein</fullName>
    </submittedName>
</protein>
<dbReference type="AlphaFoldDB" id="A0A413RJF8"/>
<sequence length="175" mass="19014">MLGIPVIVSALLPMEPTPGEDAVRIVRHGLRDILEWLGEDVGPAPGVPTHSVMSGDGTAHGPKVMFVFLLARIAEDEAVVREVQAKVGDRGYPGYYEHADGSAAAVYWDVDYRQGGYTVSAARVLAECEAKRAAVAEFVDAVDGGNGEGYMAERALRYLALPYADHPDYREEWRP</sequence>
<name>A0A413RJF8_9CELL</name>
<dbReference type="Proteomes" id="UP000283374">
    <property type="component" value="Unassembled WGS sequence"/>
</dbReference>
<dbReference type="InterPro" id="IPR046193">
    <property type="entry name" value="DUF6221"/>
</dbReference>
<proteinExistence type="predicted"/>
<keyword evidence="2" id="KW-1185">Reference proteome</keyword>
<reference evidence="1 2" key="1">
    <citation type="submission" date="2018-08" db="EMBL/GenBank/DDBJ databases">
        <title>Cellulomonas rhizosphaerae sp. nov., a novel actinomycete isolated from soil.</title>
        <authorList>
            <person name="Tian Y."/>
        </authorList>
    </citation>
    <scope>NUCLEOTIDE SEQUENCE [LARGE SCALE GENOMIC DNA]</scope>
    <source>
        <strain evidence="1 2">NEAU-TCZ24</strain>
    </source>
</reference>
<comment type="caution">
    <text evidence="1">The sequence shown here is derived from an EMBL/GenBank/DDBJ whole genome shotgun (WGS) entry which is preliminary data.</text>
</comment>
<dbReference type="EMBL" id="QWKP01000211">
    <property type="protein sequence ID" value="RHA38725.1"/>
    <property type="molecule type" value="Genomic_DNA"/>
</dbReference>